<dbReference type="InterPro" id="IPR020941">
    <property type="entry name" value="SUFU-like_domain"/>
</dbReference>
<dbReference type="Proteomes" id="UP000317648">
    <property type="component" value="Chromosome"/>
</dbReference>
<keyword evidence="3" id="KW-1185">Reference proteome</keyword>
<organism evidence="2 3">
    <name type="scientific">Lignipirellula cremea</name>
    <dbReference type="NCBI Taxonomy" id="2528010"/>
    <lineage>
        <taxon>Bacteria</taxon>
        <taxon>Pseudomonadati</taxon>
        <taxon>Planctomycetota</taxon>
        <taxon>Planctomycetia</taxon>
        <taxon>Pirellulales</taxon>
        <taxon>Pirellulaceae</taxon>
        <taxon>Lignipirellula</taxon>
    </lineage>
</organism>
<sequence length="100" mass="11542">MARYVFESGRWFKPYHWIAANGPIRTEENTDIVGLVLLLDPTFAPIYSPHGRVEFLQAFGITQSELNAIQEKTRTPQELVEFHRQTNPLLITELSRQDGE</sequence>
<evidence type="ECO:0000313" key="2">
    <source>
        <dbReference type="EMBL" id="QDU93635.1"/>
    </source>
</evidence>
<dbReference type="Pfam" id="PF05076">
    <property type="entry name" value="SUFU"/>
    <property type="match status" value="1"/>
</dbReference>
<evidence type="ECO:0000259" key="1">
    <source>
        <dbReference type="Pfam" id="PF05076"/>
    </source>
</evidence>
<gene>
    <name evidence="2" type="ORF">Pla8534_14150</name>
</gene>
<protein>
    <submittedName>
        <fullName evidence="2">Suppressor of fused protein (SUFU)</fullName>
    </submittedName>
</protein>
<evidence type="ECO:0000313" key="3">
    <source>
        <dbReference type="Proteomes" id="UP000317648"/>
    </source>
</evidence>
<dbReference type="SUPFAM" id="SSF103359">
    <property type="entry name" value="Suppressor of Fused, N-terminal domain"/>
    <property type="match status" value="1"/>
</dbReference>
<dbReference type="InterPro" id="IPR037181">
    <property type="entry name" value="SUFU_N"/>
</dbReference>
<dbReference type="AlphaFoldDB" id="A0A518DP76"/>
<reference evidence="2 3" key="1">
    <citation type="submission" date="2019-02" db="EMBL/GenBank/DDBJ databases">
        <title>Deep-cultivation of Planctomycetes and their phenomic and genomic characterization uncovers novel biology.</title>
        <authorList>
            <person name="Wiegand S."/>
            <person name="Jogler M."/>
            <person name="Boedeker C."/>
            <person name="Pinto D."/>
            <person name="Vollmers J."/>
            <person name="Rivas-Marin E."/>
            <person name="Kohn T."/>
            <person name="Peeters S.H."/>
            <person name="Heuer A."/>
            <person name="Rast P."/>
            <person name="Oberbeckmann S."/>
            <person name="Bunk B."/>
            <person name="Jeske O."/>
            <person name="Meyerdierks A."/>
            <person name="Storesund J.E."/>
            <person name="Kallscheuer N."/>
            <person name="Luecker S."/>
            <person name="Lage O.M."/>
            <person name="Pohl T."/>
            <person name="Merkel B.J."/>
            <person name="Hornburger P."/>
            <person name="Mueller R.-W."/>
            <person name="Bruemmer F."/>
            <person name="Labrenz M."/>
            <person name="Spormann A.M."/>
            <person name="Op den Camp H."/>
            <person name="Overmann J."/>
            <person name="Amann R."/>
            <person name="Jetten M.S.M."/>
            <person name="Mascher T."/>
            <person name="Medema M.H."/>
            <person name="Devos D.P."/>
            <person name="Kaster A.-K."/>
            <person name="Ovreas L."/>
            <person name="Rohde M."/>
            <person name="Galperin M.Y."/>
            <person name="Jogler C."/>
        </authorList>
    </citation>
    <scope>NUCLEOTIDE SEQUENCE [LARGE SCALE GENOMIC DNA]</scope>
    <source>
        <strain evidence="2 3">Pla85_3_4</strain>
    </source>
</reference>
<feature type="domain" description="Suppressor of fused-like" evidence="1">
    <location>
        <begin position="1"/>
        <end position="97"/>
    </location>
</feature>
<proteinExistence type="predicted"/>
<accession>A0A518DP76</accession>
<dbReference type="EMBL" id="CP036433">
    <property type="protein sequence ID" value="QDU93635.1"/>
    <property type="molecule type" value="Genomic_DNA"/>
</dbReference>
<dbReference type="KEGG" id="lcre:Pla8534_14150"/>
<name>A0A518DP76_9BACT</name>